<dbReference type="Proteomes" id="UP001056120">
    <property type="component" value="Linkage Group LG11"/>
</dbReference>
<evidence type="ECO:0000313" key="2">
    <source>
        <dbReference type="Proteomes" id="UP001056120"/>
    </source>
</evidence>
<organism evidence="1 2">
    <name type="scientific">Smallanthus sonchifolius</name>
    <dbReference type="NCBI Taxonomy" id="185202"/>
    <lineage>
        <taxon>Eukaryota</taxon>
        <taxon>Viridiplantae</taxon>
        <taxon>Streptophyta</taxon>
        <taxon>Embryophyta</taxon>
        <taxon>Tracheophyta</taxon>
        <taxon>Spermatophyta</taxon>
        <taxon>Magnoliopsida</taxon>
        <taxon>eudicotyledons</taxon>
        <taxon>Gunneridae</taxon>
        <taxon>Pentapetalae</taxon>
        <taxon>asterids</taxon>
        <taxon>campanulids</taxon>
        <taxon>Asterales</taxon>
        <taxon>Asteraceae</taxon>
        <taxon>Asteroideae</taxon>
        <taxon>Heliantheae alliance</taxon>
        <taxon>Millerieae</taxon>
        <taxon>Smallanthus</taxon>
    </lineage>
</organism>
<sequence length="305" mass="34020">MAIKCIIPVIDLQDFPNQSSKLISACEEWGCFRLLNYHDVLPPTLMSEMKAVARSLLDLPEEIKRRNIDVIAGGGYVAPSVKIPLYEALGLHDMTSRHGVDYFCSQLDASPHQRETIMRYAEAVHGLIVGIGNKLAESLGVKSENIGFDNWTCRARINKYHFTPQSVGTTGGPMHTDSGFLTILQDDEDVGGLEVMNKSDEFIPIDPWPDTLLVNLGDMATVWSNGRFCNVKHRVQCKEANTRVSIASFLLGPDEILEPLPELVDDDHPRVFVPTTYEDYRKLRFSTKLHAGEALALLHTPSSEK</sequence>
<dbReference type="EMBL" id="CM042028">
    <property type="protein sequence ID" value="KAI3798700.1"/>
    <property type="molecule type" value="Genomic_DNA"/>
</dbReference>
<evidence type="ECO:0000313" key="1">
    <source>
        <dbReference type="EMBL" id="KAI3798700.1"/>
    </source>
</evidence>
<comment type="caution">
    <text evidence="1">The sequence shown here is derived from an EMBL/GenBank/DDBJ whole genome shotgun (WGS) entry which is preliminary data.</text>
</comment>
<name>A0ACB9HTY3_9ASTR</name>
<accession>A0ACB9HTY3</accession>
<proteinExistence type="predicted"/>
<keyword evidence="2" id="KW-1185">Reference proteome</keyword>
<reference evidence="1 2" key="2">
    <citation type="journal article" date="2022" name="Mol. Ecol. Resour.">
        <title>The genomes of chicory, endive, great burdock and yacon provide insights into Asteraceae paleo-polyploidization history and plant inulin production.</title>
        <authorList>
            <person name="Fan W."/>
            <person name="Wang S."/>
            <person name="Wang H."/>
            <person name="Wang A."/>
            <person name="Jiang F."/>
            <person name="Liu H."/>
            <person name="Zhao H."/>
            <person name="Xu D."/>
            <person name="Zhang Y."/>
        </authorList>
    </citation>
    <scope>NUCLEOTIDE SEQUENCE [LARGE SCALE GENOMIC DNA]</scope>
    <source>
        <strain evidence="2">cv. Yunnan</strain>
        <tissue evidence="1">Leaves</tissue>
    </source>
</reference>
<gene>
    <name evidence="1" type="ORF">L1987_33978</name>
</gene>
<protein>
    <submittedName>
        <fullName evidence="1">Uncharacterized protein</fullName>
    </submittedName>
</protein>
<reference evidence="2" key="1">
    <citation type="journal article" date="2022" name="Mol. Ecol. Resour.">
        <title>The genomes of chicory, endive, great burdock and yacon provide insights into Asteraceae palaeo-polyploidization history and plant inulin production.</title>
        <authorList>
            <person name="Fan W."/>
            <person name="Wang S."/>
            <person name="Wang H."/>
            <person name="Wang A."/>
            <person name="Jiang F."/>
            <person name="Liu H."/>
            <person name="Zhao H."/>
            <person name="Xu D."/>
            <person name="Zhang Y."/>
        </authorList>
    </citation>
    <scope>NUCLEOTIDE SEQUENCE [LARGE SCALE GENOMIC DNA]</scope>
    <source>
        <strain evidence="2">cv. Yunnan</strain>
    </source>
</reference>